<dbReference type="Pfam" id="PF14432">
    <property type="entry name" value="DYW_deaminase"/>
    <property type="match status" value="1"/>
</dbReference>
<dbReference type="EMBL" id="GBRH01248294">
    <property type="protein sequence ID" value="JAD49601.1"/>
    <property type="molecule type" value="Transcribed_RNA"/>
</dbReference>
<reference evidence="2" key="1">
    <citation type="submission" date="2014-09" db="EMBL/GenBank/DDBJ databases">
        <authorList>
            <person name="Magalhaes I.L.F."/>
            <person name="Oliveira U."/>
            <person name="Santos F.R."/>
            <person name="Vidigal T.H.D.A."/>
            <person name="Brescovit A.D."/>
            <person name="Santos A.J."/>
        </authorList>
    </citation>
    <scope>NUCLEOTIDE SEQUENCE</scope>
    <source>
        <tissue evidence="2">Shoot tissue taken approximately 20 cm above the soil surface</tissue>
    </source>
</reference>
<proteinExistence type="predicted"/>
<dbReference type="InterPro" id="IPR032867">
    <property type="entry name" value="DYW_dom"/>
</dbReference>
<feature type="domain" description="DYW" evidence="1">
    <location>
        <begin position="27"/>
        <end position="55"/>
    </location>
</feature>
<dbReference type="GO" id="GO:0008270">
    <property type="term" value="F:zinc ion binding"/>
    <property type="evidence" value="ECO:0007669"/>
    <property type="project" value="InterPro"/>
</dbReference>
<reference evidence="2" key="2">
    <citation type="journal article" date="2015" name="Data Brief">
        <title>Shoot transcriptome of the giant reed, Arundo donax.</title>
        <authorList>
            <person name="Barrero R.A."/>
            <person name="Guerrero F.D."/>
            <person name="Moolhuijzen P."/>
            <person name="Goolsby J.A."/>
            <person name="Tidwell J."/>
            <person name="Bellgard S.E."/>
            <person name="Bellgard M.I."/>
        </authorList>
    </citation>
    <scope>NUCLEOTIDE SEQUENCE</scope>
    <source>
        <tissue evidence="2">Shoot tissue taken approximately 20 cm above the soil surface</tissue>
    </source>
</reference>
<organism evidence="2">
    <name type="scientific">Arundo donax</name>
    <name type="common">Giant reed</name>
    <name type="synonym">Donax arundinaceus</name>
    <dbReference type="NCBI Taxonomy" id="35708"/>
    <lineage>
        <taxon>Eukaryota</taxon>
        <taxon>Viridiplantae</taxon>
        <taxon>Streptophyta</taxon>
        <taxon>Embryophyta</taxon>
        <taxon>Tracheophyta</taxon>
        <taxon>Spermatophyta</taxon>
        <taxon>Magnoliopsida</taxon>
        <taxon>Liliopsida</taxon>
        <taxon>Poales</taxon>
        <taxon>Poaceae</taxon>
        <taxon>PACMAD clade</taxon>
        <taxon>Arundinoideae</taxon>
        <taxon>Arundineae</taxon>
        <taxon>Arundo</taxon>
    </lineage>
</organism>
<evidence type="ECO:0000313" key="2">
    <source>
        <dbReference type="EMBL" id="JAD49601.1"/>
    </source>
</evidence>
<name>A0A0A9AES1_ARUDO</name>
<evidence type="ECO:0000259" key="1">
    <source>
        <dbReference type="Pfam" id="PF14432"/>
    </source>
</evidence>
<protein>
    <recommendedName>
        <fullName evidence="1">DYW domain-containing protein</fullName>
    </recommendedName>
</protein>
<sequence>MSRRRTRLMLSYHSERLAIAFALIASAQVHGREIIMRDRTRFHHFRDGVCSCRDF</sequence>
<dbReference type="AlphaFoldDB" id="A0A0A9AES1"/>
<accession>A0A0A9AES1</accession>